<dbReference type="PROSITE" id="PS00163">
    <property type="entry name" value="FUMARATE_LYASES"/>
    <property type="match status" value="1"/>
</dbReference>
<evidence type="ECO:0000259" key="2">
    <source>
        <dbReference type="SMART" id="SM00998"/>
    </source>
</evidence>
<evidence type="ECO:0000256" key="1">
    <source>
        <dbReference type="ARBA" id="ARBA00023239"/>
    </source>
</evidence>
<dbReference type="PANTHER" id="PTHR43172:SF1">
    <property type="entry name" value="ADENYLOSUCCINATE LYASE"/>
    <property type="match status" value="1"/>
</dbReference>
<name>A0AAW2H5Z1_9NEOP</name>
<reference evidence="3" key="1">
    <citation type="journal article" date="2024" name="Gigascience">
        <title>Chromosome-level genome of the poultry shaft louse Menopon gallinae provides insight into the host-switching and adaptive evolution of parasitic lice.</title>
        <authorList>
            <person name="Xu Y."/>
            <person name="Ma L."/>
            <person name="Liu S."/>
            <person name="Liang Y."/>
            <person name="Liu Q."/>
            <person name="He Z."/>
            <person name="Tian L."/>
            <person name="Duan Y."/>
            <person name="Cai W."/>
            <person name="Li H."/>
            <person name="Song F."/>
        </authorList>
    </citation>
    <scope>NUCLEOTIDE SEQUENCE</scope>
    <source>
        <strain evidence="3">Cailab_2023a</strain>
    </source>
</reference>
<dbReference type="Pfam" id="PF10397">
    <property type="entry name" value="ADSL_C"/>
    <property type="match status" value="1"/>
</dbReference>
<dbReference type="Gene3D" id="1.10.40.30">
    <property type="entry name" value="Fumarase/aspartase (C-terminal domain)"/>
    <property type="match status" value="1"/>
</dbReference>
<dbReference type="Gene3D" id="1.20.200.10">
    <property type="entry name" value="Fumarase/aspartase (Central domain)"/>
    <property type="match status" value="1"/>
</dbReference>
<gene>
    <name evidence="3" type="ORF">PYX00_011070</name>
</gene>
<proteinExistence type="predicted"/>
<dbReference type="InterPro" id="IPR020557">
    <property type="entry name" value="Fumarate_lyase_CS"/>
</dbReference>
<dbReference type="AlphaFoldDB" id="A0AAW2H5Z1"/>
<dbReference type="InterPro" id="IPR008948">
    <property type="entry name" value="L-Aspartase-like"/>
</dbReference>
<comment type="caution">
    <text evidence="3">The sequence shown here is derived from an EMBL/GenBank/DDBJ whole genome shotgun (WGS) entry which is preliminary data.</text>
</comment>
<evidence type="ECO:0000313" key="3">
    <source>
        <dbReference type="EMBL" id="KAL0263772.1"/>
    </source>
</evidence>
<dbReference type="PANTHER" id="PTHR43172">
    <property type="entry name" value="ADENYLOSUCCINATE LYASE"/>
    <property type="match status" value="1"/>
</dbReference>
<keyword evidence="1" id="KW-0456">Lyase</keyword>
<dbReference type="InterPro" id="IPR019468">
    <property type="entry name" value="AdenyloSucc_lyase_C"/>
</dbReference>
<feature type="domain" description="Adenylosuccinate lyase C-terminal" evidence="2">
    <location>
        <begin position="312"/>
        <end position="395"/>
    </location>
</feature>
<dbReference type="InterPro" id="IPR022761">
    <property type="entry name" value="Fumarate_lyase_N"/>
</dbReference>
<dbReference type="Pfam" id="PF00206">
    <property type="entry name" value="Lyase_1"/>
    <property type="match status" value="1"/>
</dbReference>
<dbReference type="PRINTS" id="PR00149">
    <property type="entry name" value="FUMRATELYASE"/>
</dbReference>
<dbReference type="PRINTS" id="PR00145">
    <property type="entry name" value="ARGSUCLYASE"/>
</dbReference>
<organism evidence="3">
    <name type="scientific">Menopon gallinae</name>
    <name type="common">poultry shaft louse</name>
    <dbReference type="NCBI Taxonomy" id="328185"/>
    <lineage>
        <taxon>Eukaryota</taxon>
        <taxon>Metazoa</taxon>
        <taxon>Ecdysozoa</taxon>
        <taxon>Arthropoda</taxon>
        <taxon>Hexapoda</taxon>
        <taxon>Insecta</taxon>
        <taxon>Pterygota</taxon>
        <taxon>Neoptera</taxon>
        <taxon>Paraneoptera</taxon>
        <taxon>Psocodea</taxon>
        <taxon>Troctomorpha</taxon>
        <taxon>Phthiraptera</taxon>
        <taxon>Amblycera</taxon>
        <taxon>Menoponidae</taxon>
        <taxon>Menopon</taxon>
    </lineage>
</organism>
<dbReference type="InterPro" id="IPR000362">
    <property type="entry name" value="Fumarate_lyase_fam"/>
</dbReference>
<dbReference type="GO" id="GO:0070626">
    <property type="term" value="F:(S)-2-(5-amino-1-(5-phospho-D-ribosyl)imidazole-4-carboxamido) succinate lyase (fumarate-forming) activity"/>
    <property type="evidence" value="ECO:0007669"/>
    <property type="project" value="TreeGrafter"/>
</dbReference>
<dbReference type="SMART" id="SM00998">
    <property type="entry name" value="ADSL_C"/>
    <property type="match status" value="1"/>
</dbReference>
<dbReference type="GO" id="GO:0044208">
    <property type="term" value="P:'de novo' AMP biosynthetic process"/>
    <property type="evidence" value="ECO:0007669"/>
    <property type="project" value="TreeGrafter"/>
</dbReference>
<dbReference type="EMBL" id="JARGDH010000093">
    <property type="protein sequence ID" value="KAL0263772.1"/>
    <property type="molecule type" value="Genomic_DNA"/>
</dbReference>
<dbReference type="SUPFAM" id="SSF48557">
    <property type="entry name" value="L-aspartase-like"/>
    <property type="match status" value="1"/>
</dbReference>
<dbReference type="Gene3D" id="1.10.275.60">
    <property type="match status" value="1"/>
</dbReference>
<protein>
    <recommendedName>
        <fullName evidence="2">Adenylosuccinate lyase C-terminal domain-containing protein</fullName>
    </recommendedName>
</protein>
<sequence>MEANVSNIDFKVVEELESLTHHEVIAHIKAFAKDCPLSAPILHWGETSAFVIDNTDIIINKQALELIIKKLYKLIKILVNFCEKHKDLATLAFTHLQVAQPTTVGKRGALWLNSLLTDFIEIIHVIDGLKLRGAQGTTGSGASFKKLGISFSDYQIINQFIAKDFNFKSSYKITSQTYDRKIDVLVSMVLVQVGVSSHKITNDLRLLQHFKEISEPFGSSQVGSSAMPYKRNPILSERISSLAKFVMALENSTVLVASTQWLERTLDDSANKRLVLPQMFLTIDSILELFIKIFTNIIVFPDIINSNLQKELPFLLSENILMEHVTNGGDRQEGHERLRVLAMKAFNEMQGGSGVNKLLKYIQEDPFFKIKEETINDMLNENLTGFASEQVSNFIQAEVMPIIEKYNYLENS</sequence>
<dbReference type="GO" id="GO:0004018">
    <property type="term" value="F:N6-(1,2-dicarboxyethyl)AMP AMP-lyase (fumarate-forming) activity"/>
    <property type="evidence" value="ECO:0007669"/>
    <property type="project" value="TreeGrafter"/>
</dbReference>
<accession>A0AAW2H5Z1</accession>
<dbReference type="GO" id="GO:0005829">
    <property type="term" value="C:cytosol"/>
    <property type="evidence" value="ECO:0007669"/>
    <property type="project" value="TreeGrafter"/>
</dbReference>